<sequence length="77" mass="8257">MKTSSPLPCAQHSPSPNPHASVSHCCRHVAKYATKPSPSFTQTAPSTCSSFPSRSLAVFSQSFDLELKTTSSSFLLK</sequence>
<accession>A0A6A5SJW9</accession>
<evidence type="ECO:0000313" key="2">
    <source>
        <dbReference type="EMBL" id="KAF1940945.1"/>
    </source>
</evidence>
<reference evidence="2" key="1">
    <citation type="journal article" date="2020" name="Stud. Mycol.">
        <title>101 Dothideomycetes genomes: a test case for predicting lifestyles and emergence of pathogens.</title>
        <authorList>
            <person name="Haridas S."/>
            <person name="Albert R."/>
            <person name="Binder M."/>
            <person name="Bloem J."/>
            <person name="Labutti K."/>
            <person name="Salamov A."/>
            <person name="Andreopoulos B."/>
            <person name="Baker S."/>
            <person name="Barry K."/>
            <person name="Bills G."/>
            <person name="Bluhm B."/>
            <person name="Cannon C."/>
            <person name="Castanera R."/>
            <person name="Culley D."/>
            <person name="Daum C."/>
            <person name="Ezra D."/>
            <person name="Gonzalez J."/>
            <person name="Henrissat B."/>
            <person name="Kuo A."/>
            <person name="Liang C."/>
            <person name="Lipzen A."/>
            <person name="Lutzoni F."/>
            <person name="Magnuson J."/>
            <person name="Mondo S."/>
            <person name="Nolan M."/>
            <person name="Ohm R."/>
            <person name="Pangilinan J."/>
            <person name="Park H.-J."/>
            <person name="Ramirez L."/>
            <person name="Alfaro M."/>
            <person name="Sun H."/>
            <person name="Tritt A."/>
            <person name="Yoshinaga Y."/>
            <person name="Zwiers L.-H."/>
            <person name="Turgeon B."/>
            <person name="Goodwin S."/>
            <person name="Spatafora J."/>
            <person name="Crous P."/>
            <person name="Grigoriev I."/>
        </authorList>
    </citation>
    <scope>NUCLEOTIDE SEQUENCE</scope>
    <source>
        <strain evidence="2">CBS 161.51</strain>
    </source>
</reference>
<keyword evidence="3" id="KW-1185">Reference proteome</keyword>
<dbReference type="AlphaFoldDB" id="A0A6A5SJW9"/>
<organism evidence="2 3">
    <name type="scientific">Clathrospora elynae</name>
    <dbReference type="NCBI Taxonomy" id="706981"/>
    <lineage>
        <taxon>Eukaryota</taxon>
        <taxon>Fungi</taxon>
        <taxon>Dikarya</taxon>
        <taxon>Ascomycota</taxon>
        <taxon>Pezizomycotina</taxon>
        <taxon>Dothideomycetes</taxon>
        <taxon>Pleosporomycetidae</taxon>
        <taxon>Pleosporales</taxon>
        <taxon>Diademaceae</taxon>
        <taxon>Clathrospora</taxon>
    </lineage>
</organism>
<gene>
    <name evidence="2" type="ORF">EJ02DRAFT_213634</name>
</gene>
<evidence type="ECO:0000313" key="3">
    <source>
        <dbReference type="Proteomes" id="UP000800038"/>
    </source>
</evidence>
<evidence type="ECO:0000256" key="1">
    <source>
        <dbReference type="SAM" id="MobiDB-lite"/>
    </source>
</evidence>
<feature type="region of interest" description="Disordered" evidence="1">
    <location>
        <begin position="1"/>
        <end position="20"/>
    </location>
</feature>
<proteinExistence type="predicted"/>
<name>A0A6A5SJW9_9PLEO</name>
<dbReference type="Proteomes" id="UP000800038">
    <property type="component" value="Unassembled WGS sequence"/>
</dbReference>
<dbReference type="EMBL" id="ML976055">
    <property type="protein sequence ID" value="KAF1940945.1"/>
    <property type="molecule type" value="Genomic_DNA"/>
</dbReference>
<protein>
    <submittedName>
        <fullName evidence="2">Uncharacterized protein</fullName>
    </submittedName>
</protein>